<keyword evidence="10" id="KW-1185">Reference proteome</keyword>
<dbReference type="GO" id="GO:0006012">
    <property type="term" value="P:galactose metabolic process"/>
    <property type="evidence" value="ECO:0007669"/>
    <property type="project" value="UniProtKB-KW"/>
</dbReference>
<evidence type="ECO:0000259" key="8">
    <source>
        <dbReference type="Pfam" id="PF10509"/>
    </source>
</evidence>
<dbReference type="InterPro" id="IPR013750">
    <property type="entry name" value="GHMP_kinase_C_dom"/>
</dbReference>
<dbReference type="Pfam" id="PF08544">
    <property type="entry name" value="GHMP_kinases_C"/>
    <property type="match status" value="1"/>
</dbReference>
<feature type="domain" description="GHMP kinase C-terminal" evidence="7">
    <location>
        <begin position="425"/>
        <end position="498"/>
    </location>
</feature>
<gene>
    <name evidence="9" type="ORF">LAME_0A03994G</name>
</gene>
<dbReference type="PANTHER" id="PTHR10457">
    <property type="entry name" value="MEVALONATE KINASE/GALACTOKINASE"/>
    <property type="match status" value="1"/>
</dbReference>
<evidence type="ECO:0000256" key="2">
    <source>
        <dbReference type="ARBA" id="ARBA00022741"/>
    </source>
</evidence>
<dbReference type="GO" id="GO:0004335">
    <property type="term" value="F:galactokinase activity"/>
    <property type="evidence" value="ECO:0007669"/>
    <property type="project" value="InterPro"/>
</dbReference>
<dbReference type="InterPro" id="IPR006206">
    <property type="entry name" value="Mevalonate/galactokinase"/>
</dbReference>
<dbReference type="PRINTS" id="PR00473">
    <property type="entry name" value="GALCTOKINASE"/>
</dbReference>
<evidence type="ECO:0000256" key="4">
    <source>
        <dbReference type="ARBA" id="ARBA00023144"/>
    </source>
</evidence>
<evidence type="ECO:0000313" key="10">
    <source>
        <dbReference type="Proteomes" id="UP000191144"/>
    </source>
</evidence>
<proteinExistence type="inferred from homology"/>
<sequence>MILSNELTRLKLAMSVPSYQTFEDIPDRLQESYTEVIRDFKVVYGHNAEFVTRSPGRVNLIGDHIDYVDFSVLPMAIEHAVTCAVKVTPSTEIPSVTLTNSDSRFAQRRFDLPLDGSDISIDPSVSDWSNYFKCGLHVAQQYLKTRFAARFPADTPLAGLEVFVGGQVFTGGGLSSSAAFICAVALAVIRANTGHDFKMPKQELTQITAKAEHFVGVNNGGMDQAASVCGEVDHALYVEFKPELKATPFMFPKLKNSEIQFVIANTMVVSNKVETAPTNYNLRVVEVVVAANVLAAKYGVALGRVGNSEKTTLREFMDAYYARYHGATEPWNGDIEQGISRLTEMLKLVEDTLAEHSSGYTLQQASEAVNSSMQEFSRDYLTNFPVRFQVLKLYQRAKHVYSESLRVLEALKLMLRESFASDLEFFDPFGQLMNESQKSCDEMYECSCPEIDEICKIAKANGAYGSRLTGAGWGGCTVHLVPLSKVDDVREALAEQYYAKHDMQGLTLDDVVLVSRPALGSCIMEVGS</sequence>
<dbReference type="SUPFAM" id="SSF54211">
    <property type="entry name" value="Ribosomal protein S5 domain 2-like"/>
    <property type="match status" value="1"/>
</dbReference>
<dbReference type="PRINTS" id="PR00959">
    <property type="entry name" value="MEVGALKINASE"/>
</dbReference>
<dbReference type="InterPro" id="IPR036554">
    <property type="entry name" value="GHMP_kinase_C_sf"/>
</dbReference>
<dbReference type="OrthoDB" id="187738at2759"/>
<evidence type="ECO:0000313" key="9">
    <source>
        <dbReference type="EMBL" id="SCU78290.1"/>
    </source>
</evidence>
<dbReference type="Gene3D" id="3.30.230.10">
    <property type="match status" value="1"/>
</dbReference>
<dbReference type="Proteomes" id="UP000191144">
    <property type="component" value="Chromosome A"/>
</dbReference>
<evidence type="ECO:0000256" key="1">
    <source>
        <dbReference type="ARBA" id="ARBA00006566"/>
    </source>
</evidence>
<dbReference type="InterPro" id="IPR000705">
    <property type="entry name" value="Galactokinase"/>
</dbReference>
<evidence type="ECO:0000259" key="7">
    <source>
        <dbReference type="Pfam" id="PF08544"/>
    </source>
</evidence>
<dbReference type="GO" id="GO:0005829">
    <property type="term" value="C:cytosol"/>
    <property type="evidence" value="ECO:0007669"/>
    <property type="project" value="TreeGrafter"/>
</dbReference>
<feature type="domain" description="GHMP kinase N-terminal" evidence="6">
    <location>
        <begin position="148"/>
        <end position="230"/>
    </location>
</feature>
<dbReference type="InterPro" id="IPR020568">
    <property type="entry name" value="Ribosomal_Su5_D2-typ_SF"/>
</dbReference>
<keyword evidence="2" id="KW-0547">Nucleotide-binding</keyword>
<dbReference type="AlphaFoldDB" id="A0A1G4INQ2"/>
<dbReference type="PROSITE" id="PS00106">
    <property type="entry name" value="GALACTOKINASE"/>
    <property type="match status" value="1"/>
</dbReference>
<dbReference type="InterPro" id="IPR014721">
    <property type="entry name" value="Ribsml_uS5_D2-typ_fold_subgr"/>
</dbReference>
<dbReference type="FunFam" id="3.30.230.10:FF:000056">
    <property type="entry name" value="GAL1p Galactokinase"/>
    <property type="match status" value="1"/>
</dbReference>
<accession>A0A1G4INQ2</accession>
<dbReference type="Pfam" id="PF10509">
    <property type="entry name" value="GalKase_gal_bdg"/>
    <property type="match status" value="1"/>
</dbReference>
<dbReference type="PIRSF" id="PIRSF000530">
    <property type="entry name" value="Galactokinase"/>
    <property type="match status" value="1"/>
</dbReference>
<dbReference type="InterPro" id="IPR019741">
    <property type="entry name" value="Galactokinase_CS"/>
</dbReference>
<dbReference type="GO" id="GO:0005524">
    <property type="term" value="F:ATP binding"/>
    <property type="evidence" value="ECO:0007669"/>
    <property type="project" value="UniProtKB-KW"/>
</dbReference>
<dbReference type="FunFam" id="1.20.1440.340:FF:000003">
    <property type="entry name" value="GAL1p Galactokinase"/>
    <property type="match status" value="1"/>
</dbReference>
<dbReference type="InterPro" id="IPR019539">
    <property type="entry name" value="GalKase_N"/>
</dbReference>
<dbReference type="InterPro" id="IPR006204">
    <property type="entry name" value="GHMP_kinase_N_dom"/>
</dbReference>
<dbReference type="SUPFAM" id="SSF55060">
    <property type="entry name" value="GHMP Kinase, C-terminal domain"/>
    <property type="match status" value="1"/>
</dbReference>
<dbReference type="GO" id="GO:0000411">
    <property type="term" value="P:positive regulation of transcription by galactose"/>
    <property type="evidence" value="ECO:0007669"/>
    <property type="project" value="UniProtKB-ARBA"/>
</dbReference>
<comment type="similarity">
    <text evidence="1">Belongs to the GHMP kinase family. GalK subfamily.</text>
</comment>
<dbReference type="Pfam" id="PF00288">
    <property type="entry name" value="GHMP_kinases_N"/>
    <property type="match status" value="1"/>
</dbReference>
<evidence type="ECO:0000256" key="5">
    <source>
        <dbReference type="ARBA" id="ARBA00023277"/>
    </source>
</evidence>
<feature type="domain" description="Galactokinase N-terminal" evidence="8">
    <location>
        <begin position="39"/>
        <end position="86"/>
    </location>
</feature>
<evidence type="ECO:0000259" key="6">
    <source>
        <dbReference type="Pfam" id="PF00288"/>
    </source>
</evidence>
<name>A0A1G4INQ2_9SACH</name>
<dbReference type="Gene3D" id="1.20.1440.340">
    <property type="match status" value="1"/>
</dbReference>
<keyword evidence="3" id="KW-0067">ATP-binding</keyword>
<reference evidence="10" key="1">
    <citation type="submission" date="2016-03" db="EMBL/GenBank/DDBJ databases">
        <authorList>
            <person name="Devillers Hugo."/>
        </authorList>
    </citation>
    <scope>NUCLEOTIDE SEQUENCE [LARGE SCALE GENOMIC DNA]</scope>
</reference>
<dbReference type="NCBIfam" id="TIGR00131">
    <property type="entry name" value="gal_kin"/>
    <property type="match status" value="1"/>
</dbReference>
<protein>
    <submittedName>
        <fullName evidence="9">LAME_0A03994g1_1</fullName>
    </submittedName>
</protein>
<keyword evidence="5" id="KW-0119">Carbohydrate metabolism</keyword>
<dbReference type="PANTHER" id="PTHR10457:SF7">
    <property type="entry name" value="GALACTOKINASE-RELATED"/>
    <property type="match status" value="1"/>
</dbReference>
<dbReference type="EMBL" id="LT598483">
    <property type="protein sequence ID" value="SCU78290.1"/>
    <property type="molecule type" value="Genomic_DNA"/>
</dbReference>
<keyword evidence="4" id="KW-0299">Galactose metabolism</keyword>
<organism evidence="9 10">
    <name type="scientific">Lachancea meyersii CBS 8951</name>
    <dbReference type="NCBI Taxonomy" id="1266667"/>
    <lineage>
        <taxon>Eukaryota</taxon>
        <taxon>Fungi</taxon>
        <taxon>Dikarya</taxon>
        <taxon>Ascomycota</taxon>
        <taxon>Saccharomycotina</taxon>
        <taxon>Saccharomycetes</taxon>
        <taxon>Saccharomycetales</taxon>
        <taxon>Saccharomycetaceae</taxon>
        <taxon>Lachancea</taxon>
    </lineage>
</organism>
<evidence type="ECO:0000256" key="3">
    <source>
        <dbReference type="ARBA" id="ARBA00022840"/>
    </source>
</evidence>